<proteinExistence type="predicted"/>
<reference evidence="2 3" key="1">
    <citation type="submission" date="2018-06" db="EMBL/GenBank/DDBJ databases">
        <authorList>
            <consortium name="Pathogen Informatics"/>
            <person name="Doyle S."/>
        </authorList>
    </citation>
    <scope>NUCLEOTIDE SEQUENCE [LARGE SCALE GENOMIC DNA]</scope>
    <source>
        <strain evidence="2 3">NCTC10742</strain>
    </source>
</reference>
<gene>
    <name evidence="2" type="ORF">NCTC10742_06112</name>
</gene>
<sequence length="72" mass="7693">MRARSRSTQSLRRRGCGSASSAANSATTESVGNALGRVFASLGRPTSNIGLAPINSAVYRKVHNTFQLDQQR</sequence>
<feature type="compositionally biased region" description="Basic residues" evidence="1">
    <location>
        <begin position="1"/>
        <end position="15"/>
    </location>
</feature>
<dbReference type="AlphaFoldDB" id="A0A379MMA4"/>
<protein>
    <submittedName>
        <fullName evidence="2">Uncharacterized protein</fullName>
    </submittedName>
</protein>
<dbReference type="Proteomes" id="UP000254291">
    <property type="component" value="Unassembled WGS sequence"/>
</dbReference>
<dbReference type="EMBL" id="UGQM01000008">
    <property type="protein sequence ID" value="SUE32748.1"/>
    <property type="molecule type" value="Genomic_DNA"/>
</dbReference>
<evidence type="ECO:0000313" key="3">
    <source>
        <dbReference type="Proteomes" id="UP000254291"/>
    </source>
</evidence>
<feature type="region of interest" description="Disordered" evidence="1">
    <location>
        <begin position="1"/>
        <end position="29"/>
    </location>
</feature>
<evidence type="ECO:0000313" key="2">
    <source>
        <dbReference type="EMBL" id="SUE32748.1"/>
    </source>
</evidence>
<organism evidence="2 3">
    <name type="scientific">Mycolicibacterium gilvum</name>
    <dbReference type="NCBI Taxonomy" id="1804"/>
    <lineage>
        <taxon>Bacteria</taxon>
        <taxon>Bacillati</taxon>
        <taxon>Actinomycetota</taxon>
        <taxon>Actinomycetes</taxon>
        <taxon>Mycobacteriales</taxon>
        <taxon>Mycobacteriaceae</taxon>
        <taxon>Mycolicibacterium</taxon>
    </lineage>
</organism>
<name>A0A379MMA4_9MYCO</name>
<accession>A0A379MMA4</accession>
<evidence type="ECO:0000256" key="1">
    <source>
        <dbReference type="SAM" id="MobiDB-lite"/>
    </source>
</evidence>